<dbReference type="GO" id="GO:0015074">
    <property type="term" value="P:DNA integration"/>
    <property type="evidence" value="ECO:0007669"/>
    <property type="project" value="InterPro"/>
</dbReference>
<feature type="region of interest" description="Disordered" evidence="5">
    <location>
        <begin position="394"/>
        <end position="413"/>
    </location>
</feature>
<dbReference type="GO" id="GO:0003677">
    <property type="term" value="F:DNA binding"/>
    <property type="evidence" value="ECO:0007669"/>
    <property type="project" value="UniProtKB-UniRule"/>
</dbReference>
<dbReference type="InterPro" id="IPR002104">
    <property type="entry name" value="Integrase_catalytic"/>
</dbReference>
<organism evidence="8 9">
    <name type="scientific">Micromonospora violae</name>
    <dbReference type="NCBI Taxonomy" id="1278207"/>
    <lineage>
        <taxon>Bacteria</taxon>
        <taxon>Bacillati</taxon>
        <taxon>Actinomycetota</taxon>
        <taxon>Actinomycetes</taxon>
        <taxon>Micromonosporales</taxon>
        <taxon>Micromonosporaceae</taxon>
        <taxon>Micromonospora</taxon>
    </lineage>
</organism>
<accession>A0A4V2FPS3</accession>
<feature type="compositionally biased region" description="Basic and acidic residues" evidence="5">
    <location>
        <begin position="400"/>
        <end position="413"/>
    </location>
</feature>
<reference evidence="8 9" key="1">
    <citation type="submission" date="2019-02" db="EMBL/GenBank/DDBJ databases">
        <title>Sequencing the genomes of 1000 actinobacteria strains.</title>
        <authorList>
            <person name="Klenk H.-P."/>
        </authorList>
    </citation>
    <scope>NUCLEOTIDE SEQUENCE [LARGE SCALE GENOMIC DNA]</scope>
    <source>
        <strain evidence="8 9">DSM 45888</strain>
    </source>
</reference>
<dbReference type="GO" id="GO:0006310">
    <property type="term" value="P:DNA recombination"/>
    <property type="evidence" value="ECO:0007669"/>
    <property type="project" value="UniProtKB-KW"/>
</dbReference>
<evidence type="ECO:0000259" key="6">
    <source>
        <dbReference type="PROSITE" id="PS51898"/>
    </source>
</evidence>
<dbReference type="PANTHER" id="PTHR30349">
    <property type="entry name" value="PHAGE INTEGRASE-RELATED"/>
    <property type="match status" value="1"/>
</dbReference>
<protein>
    <submittedName>
        <fullName evidence="8">Site-specific recombinase XerD</fullName>
    </submittedName>
</protein>
<keyword evidence="3" id="KW-0233">DNA recombination</keyword>
<name>A0A4V2FPS3_9ACTN</name>
<evidence type="ECO:0000256" key="4">
    <source>
        <dbReference type="PROSITE-ProRule" id="PRU01248"/>
    </source>
</evidence>
<evidence type="ECO:0000256" key="3">
    <source>
        <dbReference type="ARBA" id="ARBA00023172"/>
    </source>
</evidence>
<keyword evidence="2 4" id="KW-0238">DNA-binding</keyword>
<dbReference type="OrthoDB" id="1850235at2"/>
<dbReference type="Gene3D" id="1.10.443.10">
    <property type="entry name" value="Intergrase catalytic core"/>
    <property type="match status" value="1"/>
</dbReference>
<dbReference type="InterPro" id="IPR011010">
    <property type="entry name" value="DNA_brk_join_enz"/>
</dbReference>
<dbReference type="InterPro" id="IPR013762">
    <property type="entry name" value="Integrase-like_cat_sf"/>
</dbReference>
<gene>
    <name evidence="8" type="ORF">EV382_5370</name>
</gene>
<dbReference type="CDD" id="cd01189">
    <property type="entry name" value="INT_ICEBs1_C_like"/>
    <property type="match status" value="1"/>
</dbReference>
<feature type="domain" description="Core-binding (CB)" evidence="7">
    <location>
        <begin position="77"/>
        <end position="159"/>
    </location>
</feature>
<evidence type="ECO:0000313" key="8">
    <source>
        <dbReference type="EMBL" id="RZT82070.1"/>
    </source>
</evidence>
<dbReference type="InterPro" id="IPR050090">
    <property type="entry name" value="Tyrosine_recombinase_XerCD"/>
</dbReference>
<feature type="domain" description="Tyr recombinase" evidence="6">
    <location>
        <begin position="183"/>
        <end position="393"/>
    </location>
</feature>
<dbReference type="Pfam" id="PF00589">
    <property type="entry name" value="Phage_integrase"/>
    <property type="match status" value="1"/>
</dbReference>
<dbReference type="PROSITE" id="PS51900">
    <property type="entry name" value="CB"/>
    <property type="match status" value="1"/>
</dbReference>
<dbReference type="EMBL" id="SHKK01000001">
    <property type="protein sequence ID" value="RZT82070.1"/>
    <property type="molecule type" value="Genomic_DNA"/>
</dbReference>
<dbReference type="RefSeq" id="WP_130406295.1">
    <property type="nucleotide sequence ID" value="NZ_SHKK01000001.1"/>
</dbReference>
<keyword evidence="9" id="KW-1185">Reference proteome</keyword>
<evidence type="ECO:0000256" key="1">
    <source>
        <dbReference type="ARBA" id="ARBA00008857"/>
    </source>
</evidence>
<comment type="similarity">
    <text evidence="1">Belongs to the 'phage' integrase family.</text>
</comment>
<dbReference type="Proteomes" id="UP000293781">
    <property type="component" value="Unassembled WGS sequence"/>
</dbReference>
<evidence type="ECO:0000256" key="5">
    <source>
        <dbReference type="SAM" id="MobiDB-lite"/>
    </source>
</evidence>
<dbReference type="PROSITE" id="PS51898">
    <property type="entry name" value="TYR_RECOMBINASE"/>
    <property type="match status" value="1"/>
</dbReference>
<dbReference type="InterPro" id="IPR053876">
    <property type="entry name" value="Phage_int_M"/>
</dbReference>
<dbReference type="Pfam" id="PF22022">
    <property type="entry name" value="Phage_int_M"/>
    <property type="match status" value="1"/>
</dbReference>
<comment type="caution">
    <text evidence="8">The sequence shown here is derived from an EMBL/GenBank/DDBJ whole genome shotgun (WGS) entry which is preliminary data.</text>
</comment>
<dbReference type="PANTHER" id="PTHR30349:SF64">
    <property type="entry name" value="PROPHAGE INTEGRASE INTD-RELATED"/>
    <property type="match status" value="1"/>
</dbReference>
<sequence length="413" mass="46950">MAIDDLWYLKKRNPDTKKFIPSKRHGRGKRWRVRYTDADNEDREKLFHLKRDADTFDLECRSGAAPEVRVKREAARLTFAEYAQRWREARESGWATETRRRIPQNLRKHLLPVFGEKAIRSINLTDVLAWLSRLLDDGTPKSSVSLYFGLFKTIMNAAVIDKVIPDNPCNGVKLAQILRGLSRAPKWVPTGDQVLKLAEVVPRRFRAAVWLGAGEGLRLGEVLGMEAGSRCADYERGELHVVQQLRHSPEHFGGFYLSTPKSGSTGTVDLDAVVAEELTAHLSEVGPVEFDLPDITTGERLTRPVAVLFTSARGKLLTDTYWSELWADWREAAGWPKEGTFHSLRHFFATTLMSNGVEPQEVQKALRHANLRITLETYVHWLPKKDRPRGLVGNLLRQADGQRREPSTGQDRI</sequence>
<dbReference type="InterPro" id="IPR044068">
    <property type="entry name" value="CB"/>
</dbReference>
<dbReference type="InterPro" id="IPR010998">
    <property type="entry name" value="Integrase_recombinase_N"/>
</dbReference>
<dbReference type="SUPFAM" id="SSF56349">
    <property type="entry name" value="DNA breaking-rejoining enzymes"/>
    <property type="match status" value="1"/>
</dbReference>
<evidence type="ECO:0000259" key="7">
    <source>
        <dbReference type="PROSITE" id="PS51900"/>
    </source>
</evidence>
<evidence type="ECO:0000313" key="9">
    <source>
        <dbReference type="Proteomes" id="UP000293781"/>
    </source>
</evidence>
<evidence type="ECO:0000256" key="2">
    <source>
        <dbReference type="ARBA" id="ARBA00023125"/>
    </source>
</evidence>
<dbReference type="Gene3D" id="1.10.150.130">
    <property type="match status" value="1"/>
</dbReference>
<proteinExistence type="inferred from homology"/>
<dbReference type="AlphaFoldDB" id="A0A4V2FPS3"/>